<protein>
    <submittedName>
        <fullName evidence="11">LITAF domain-containing protein-like</fullName>
    </submittedName>
</protein>
<keyword evidence="6" id="KW-0862">Zinc</keyword>
<proteinExistence type="inferred from homology"/>
<reference evidence="11" key="1">
    <citation type="submission" date="2019-06" db="EMBL/GenBank/DDBJ databases">
        <authorList>
            <consortium name="Wellcome Sanger Institute Data Sharing"/>
        </authorList>
    </citation>
    <scope>NUCLEOTIDE SEQUENCE [LARGE SCALE GENOMIC DNA]</scope>
</reference>
<evidence type="ECO:0000256" key="1">
    <source>
        <dbReference type="ARBA" id="ARBA00004125"/>
    </source>
</evidence>
<evidence type="ECO:0000313" key="11">
    <source>
        <dbReference type="Ensembl" id="ENSSFAP00005050503.1"/>
    </source>
</evidence>
<dbReference type="GO" id="GO:0008270">
    <property type="term" value="F:zinc ion binding"/>
    <property type="evidence" value="ECO:0007669"/>
    <property type="project" value="TreeGrafter"/>
</dbReference>
<dbReference type="SMART" id="SM00714">
    <property type="entry name" value="LITAF"/>
    <property type="match status" value="1"/>
</dbReference>
<evidence type="ECO:0000256" key="3">
    <source>
        <dbReference type="ARBA" id="ARBA00004630"/>
    </source>
</evidence>
<dbReference type="InterPro" id="IPR006629">
    <property type="entry name" value="LITAF"/>
</dbReference>
<feature type="compositionally biased region" description="Pro residues" evidence="8">
    <location>
        <begin position="1"/>
        <end position="22"/>
    </location>
</feature>
<comment type="subcellular location">
    <subcellularLocation>
        <location evidence="1">Endosome membrane</location>
        <topology evidence="1">Peripheral membrane protein</topology>
        <orientation evidence="1">Cytoplasmic side</orientation>
    </subcellularLocation>
    <subcellularLocation>
        <location evidence="2">Late endosome membrane</location>
    </subcellularLocation>
    <subcellularLocation>
        <location evidence="3">Lysosome membrane</location>
        <topology evidence="3">Peripheral membrane protein</topology>
        <orientation evidence="3">Cytoplasmic side</orientation>
    </subcellularLocation>
</comment>
<keyword evidence="9" id="KW-0812">Transmembrane</keyword>
<evidence type="ECO:0000256" key="5">
    <source>
        <dbReference type="ARBA" id="ARBA00022723"/>
    </source>
</evidence>
<feature type="domain" description="LITAF" evidence="10">
    <location>
        <begin position="54"/>
        <end position="137"/>
    </location>
</feature>
<keyword evidence="12" id="KW-1185">Reference proteome</keyword>
<gene>
    <name evidence="11" type="primary">LOC115390917</name>
</gene>
<keyword evidence="9" id="KW-1133">Transmembrane helix</keyword>
<dbReference type="Proteomes" id="UP000472267">
    <property type="component" value="Chromosome 6"/>
</dbReference>
<dbReference type="FunCoup" id="A0A672J8I1">
    <property type="interactions" value="61"/>
</dbReference>
<evidence type="ECO:0000259" key="10">
    <source>
        <dbReference type="PROSITE" id="PS51837"/>
    </source>
</evidence>
<organism evidence="11 12">
    <name type="scientific">Salarias fasciatus</name>
    <name type="common">Jewelled blenny</name>
    <name type="synonym">Blennius fasciatus</name>
    <dbReference type="NCBI Taxonomy" id="181472"/>
    <lineage>
        <taxon>Eukaryota</taxon>
        <taxon>Metazoa</taxon>
        <taxon>Chordata</taxon>
        <taxon>Craniata</taxon>
        <taxon>Vertebrata</taxon>
        <taxon>Euteleostomi</taxon>
        <taxon>Actinopterygii</taxon>
        <taxon>Neopterygii</taxon>
        <taxon>Teleostei</taxon>
        <taxon>Neoteleostei</taxon>
        <taxon>Acanthomorphata</taxon>
        <taxon>Ovalentaria</taxon>
        <taxon>Blenniimorphae</taxon>
        <taxon>Blenniiformes</taxon>
        <taxon>Blennioidei</taxon>
        <taxon>Blenniidae</taxon>
        <taxon>Salariinae</taxon>
        <taxon>Salarias</taxon>
    </lineage>
</organism>
<dbReference type="PANTHER" id="PTHR23292:SF46">
    <property type="entry name" value="LIPOPOLYSACCHARIDE-INDUCED TUMOR NECROSIS FACTOR-ALPHA FACTOR HOMOLOG"/>
    <property type="match status" value="1"/>
</dbReference>
<feature type="transmembrane region" description="Helical" evidence="9">
    <location>
        <begin position="91"/>
        <end position="113"/>
    </location>
</feature>
<accession>A0A672J8I1</accession>
<dbReference type="InterPro" id="IPR037519">
    <property type="entry name" value="LITAF_fam"/>
</dbReference>
<dbReference type="PROSITE" id="PS51837">
    <property type="entry name" value="LITAF"/>
    <property type="match status" value="1"/>
</dbReference>
<keyword evidence="7 9" id="KW-0472">Membrane</keyword>
<evidence type="ECO:0000256" key="2">
    <source>
        <dbReference type="ARBA" id="ARBA00004414"/>
    </source>
</evidence>
<sequence>MEKGHGPPPHISAPPYPGPPMGFAPAVQPGRNQSLSQQPAYQYNAQQPVTVQPVTQVVVVNKNQLGAVPGLMACPHCRSNIITRTEHTSGLLTWLICSALGLFLIWPCCLIPFCVDSCKDVEHYCPVCNNVLYRYKRL</sequence>
<dbReference type="Ensembl" id="ENSSFAT00005052141.1">
    <property type="protein sequence ID" value="ENSSFAP00005050503.1"/>
    <property type="gene ID" value="ENSSFAG00005024361.1"/>
</dbReference>
<dbReference type="PANTHER" id="PTHR23292">
    <property type="entry name" value="LIPOPOLYSACCHARIDE-INDUCED TUMOR NECROSIS FACTOR-ALPHA FACTOR"/>
    <property type="match status" value="1"/>
</dbReference>
<dbReference type="OMA" id="TMYIEQA"/>
<dbReference type="GO" id="GO:0098574">
    <property type="term" value="C:cytoplasmic side of lysosomal membrane"/>
    <property type="evidence" value="ECO:0007669"/>
    <property type="project" value="TreeGrafter"/>
</dbReference>
<dbReference type="GO" id="GO:0098560">
    <property type="term" value="C:cytoplasmic side of late endosome membrane"/>
    <property type="evidence" value="ECO:0007669"/>
    <property type="project" value="TreeGrafter"/>
</dbReference>
<reference evidence="11" key="2">
    <citation type="submission" date="2025-08" db="UniProtKB">
        <authorList>
            <consortium name="Ensembl"/>
        </authorList>
    </citation>
    <scope>IDENTIFICATION</scope>
</reference>
<dbReference type="Pfam" id="PF10601">
    <property type="entry name" value="zf-LITAF-like"/>
    <property type="match status" value="1"/>
</dbReference>
<evidence type="ECO:0000256" key="4">
    <source>
        <dbReference type="ARBA" id="ARBA00005975"/>
    </source>
</evidence>
<evidence type="ECO:0000256" key="8">
    <source>
        <dbReference type="SAM" id="MobiDB-lite"/>
    </source>
</evidence>
<evidence type="ECO:0000256" key="7">
    <source>
        <dbReference type="ARBA" id="ARBA00023136"/>
    </source>
</evidence>
<keyword evidence="5" id="KW-0479">Metal-binding</keyword>
<evidence type="ECO:0000256" key="6">
    <source>
        <dbReference type="ARBA" id="ARBA00022833"/>
    </source>
</evidence>
<dbReference type="GO" id="GO:0005634">
    <property type="term" value="C:nucleus"/>
    <property type="evidence" value="ECO:0007669"/>
    <property type="project" value="TreeGrafter"/>
</dbReference>
<evidence type="ECO:0000313" key="12">
    <source>
        <dbReference type="Proteomes" id="UP000472267"/>
    </source>
</evidence>
<reference evidence="11" key="3">
    <citation type="submission" date="2025-09" db="UniProtKB">
        <authorList>
            <consortium name="Ensembl"/>
        </authorList>
    </citation>
    <scope>IDENTIFICATION</scope>
</reference>
<feature type="region of interest" description="Disordered" evidence="8">
    <location>
        <begin position="1"/>
        <end position="33"/>
    </location>
</feature>
<dbReference type="InParanoid" id="A0A672J8I1"/>
<dbReference type="AlphaFoldDB" id="A0A672J8I1"/>
<evidence type="ECO:0000256" key="9">
    <source>
        <dbReference type="SAM" id="Phobius"/>
    </source>
</evidence>
<name>A0A672J8I1_SALFA</name>
<comment type="similarity">
    <text evidence="4">Belongs to the CDIP1/LITAF family.</text>
</comment>